<feature type="coiled-coil region" evidence="1">
    <location>
        <begin position="63"/>
        <end position="90"/>
    </location>
</feature>
<dbReference type="EMBL" id="CAJFDI010000005">
    <property type="protein sequence ID" value="CAD5232280.1"/>
    <property type="molecule type" value="Genomic_DNA"/>
</dbReference>
<dbReference type="Proteomes" id="UP000582659">
    <property type="component" value="Unassembled WGS sequence"/>
</dbReference>
<organism evidence="3 4">
    <name type="scientific">Bursaphelenchus xylophilus</name>
    <name type="common">Pinewood nematode worm</name>
    <name type="synonym">Aphelenchoides xylophilus</name>
    <dbReference type="NCBI Taxonomy" id="6326"/>
    <lineage>
        <taxon>Eukaryota</taxon>
        <taxon>Metazoa</taxon>
        <taxon>Ecdysozoa</taxon>
        <taxon>Nematoda</taxon>
        <taxon>Chromadorea</taxon>
        <taxon>Rhabditida</taxon>
        <taxon>Tylenchina</taxon>
        <taxon>Tylenchomorpha</taxon>
        <taxon>Aphelenchoidea</taxon>
        <taxon>Aphelenchoididae</taxon>
        <taxon>Bursaphelenchus</taxon>
    </lineage>
</organism>
<accession>A0A7I8XFV4</accession>
<reference evidence="3" key="1">
    <citation type="submission" date="2020-09" db="EMBL/GenBank/DDBJ databases">
        <authorList>
            <person name="Kikuchi T."/>
        </authorList>
    </citation>
    <scope>NUCLEOTIDE SEQUENCE</scope>
    <source>
        <strain evidence="3">Ka4C1</strain>
    </source>
</reference>
<proteinExistence type="predicted"/>
<keyword evidence="1" id="KW-0175">Coiled coil</keyword>
<keyword evidence="4" id="KW-1185">Reference proteome</keyword>
<sequence length="143" mass="16705">MSSTNFDAVQNEADLAEARRLRKVRLEAARRERFTSLINNMRTLLMEARPQGYNAKMEQLDILQLFRSQCEQKVRELEVLRERNVMLKAEIKVRRITENAASRKRKLSEEDSGRFSTESTPSKNPKMEEPKKSTNFSIDSLLQ</sequence>
<dbReference type="GO" id="GO:0046983">
    <property type="term" value="F:protein dimerization activity"/>
    <property type="evidence" value="ECO:0007669"/>
    <property type="project" value="InterPro"/>
</dbReference>
<comment type="caution">
    <text evidence="3">The sequence shown here is derived from an EMBL/GenBank/DDBJ whole genome shotgun (WGS) entry which is preliminary data.</text>
</comment>
<feature type="compositionally biased region" description="Polar residues" evidence="2">
    <location>
        <begin position="114"/>
        <end position="123"/>
    </location>
</feature>
<dbReference type="SMR" id="A0A7I8XFV4"/>
<evidence type="ECO:0000256" key="2">
    <source>
        <dbReference type="SAM" id="MobiDB-lite"/>
    </source>
</evidence>
<feature type="region of interest" description="Disordered" evidence="2">
    <location>
        <begin position="99"/>
        <end position="143"/>
    </location>
</feature>
<dbReference type="AlphaFoldDB" id="A0A7I8XFV4"/>
<gene>
    <name evidence="3" type="ORF">BXYJ_LOCUS12371</name>
</gene>
<evidence type="ECO:0000256" key="1">
    <source>
        <dbReference type="SAM" id="Coils"/>
    </source>
</evidence>
<evidence type="ECO:0000313" key="4">
    <source>
        <dbReference type="Proteomes" id="UP000659654"/>
    </source>
</evidence>
<feature type="compositionally biased region" description="Polar residues" evidence="2">
    <location>
        <begin position="133"/>
        <end position="143"/>
    </location>
</feature>
<dbReference type="Gene3D" id="4.10.280.10">
    <property type="entry name" value="Helix-loop-helix DNA-binding domain"/>
    <property type="match status" value="1"/>
</dbReference>
<dbReference type="InterPro" id="IPR036638">
    <property type="entry name" value="HLH_DNA-bd_sf"/>
</dbReference>
<dbReference type="Proteomes" id="UP000659654">
    <property type="component" value="Unassembled WGS sequence"/>
</dbReference>
<name>A0A7I8XFV4_BURXY</name>
<protein>
    <submittedName>
        <fullName evidence="3">(pine wood nematode) hypothetical protein</fullName>
    </submittedName>
</protein>
<dbReference type="EMBL" id="CAJFCV020000005">
    <property type="protein sequence ID" value="CAG9124426.1"/>
    <property type="molecule type" value="Genomic_DNA"/>
</dbReference>
<evidence type="ECO:0000313" key="3">
    <source>
        <dbReference type="EMBL" id="CAD5232280.1"/>
    </source>
</evidence>